<evidence type="ECO:0000259" key="1">
    <source>
        <dbReference type="Pfam" id="PF13709"/>
    </source>
</evidence>
<name>A0A0F9UZ33_9ZZZZ</name>
<gene>
    <name evidence="2" type="ORF">LCGC14_0162600</name>
</gene>
<dbReference type="Gene3D" id="3.40.50.12140">
    <property type="entry name" value="Domain of unknown function DUF4159"/>
    <property type="match status" value="1"/>
</dbReference>
<sequence>MMSRLTIGVSIVVVVLCIGGPAAAQTDLSQRVDTAIEKGVAYLWGRQRSKGGWAEFGRGGGGYSDQKGGLNALVTYALLECGADPKEEAMAKALKHLAKTKVQTVYVRAVRAHVWHSANRGASGRYNKHIKQDVAALLKMGGQGRYSYNPTRTANGGWDNSNSHYGTLGVWAGADNGLKISKAYWRKVVDHWRLEQNGDGGWGYSDQRGRRFPGGEYYYSRKTQATMTAVGVATLLMCLDFLPSSAKQVRENKCELPRCIVDGLDWLDDNFKQTIQKPSYGTAAWYTYYYHGIERAGRAGGRKYFGGVDWHKVCAEDLLSSQQATGAWADRHASIAGRGFDMPSSETTLMNTGLALAFLAHGRQPVLLNKLQTTGDWDNRPRDLAALTRFIQQDSEQPSRWQMVPVGTDVAEWRDSHILYLTGQASMPITASASSANPHTPQALTKANIDKLRAYVQQGGVLFSITQTDGEAFGKSVRGLYKKLFPDRELTQCSPDHPIYTSRYRLKPGKVTFHVIADGERPLAIHTDDDLSMHWQMGSTRTQAWAFEAGQNVVAYVQQFAGEWREIDATDQVEAVDEIDGVDEVGGDTGGAAGAVNWIYIVTPEGLIVPAPGEFAGMKVADANGKMIQVPRPLDPGRVTVIAPGGVKINIPENLLDTQIPRPDGAGTFLARRPASDKTD</sequence>
<protein>
    <recommendedName>
        <fullName evidence="1">DUF4159 domain-containing protein</fullName>
    </recommendedName>
</protein>
<proteinExistence type="predicted"/>
<dbReference type="Pfam" id="PF13709">
    <property type="entry name" value="DUF4159"/>
    <property type="match status" value="1"/>
</dbReference>
<dbReference type="EMBL" id="LAZR01000061">
    <property type="protein sequence ID" value="KKN97009.1"/>
    <property type="molecule type" value="Genomic_DNA"/>
</dbReference>
<accession>A0A0F9UZ33</accession>
<reference evidence="2" key="1">
    <citation type="journal article" date="2015" name="Nature">
        <title>Complex archaea that bridge the gap between prokaryotes and eukaryotes.</title>
        <authorList>
            <person name="Spang A."/>
            <person name="Saw J.H."/>
            <person name="Jorgensen S.L."/>
            <person name="Zaremba-Niedzwiedzka K."/>
            <person name="Martijn J."/>
            <person name="Lind A.E."/>
            <person name="van Eijk R."/>
            <person name="Schleper C."/>
            <person name="Guy L."/>
            <person name="Ettema T.J."/>
        </authorList>
    </citation>
    <scope>NUCLEOTIDE SEQUENCE</scope>
</reference>
<evidence type="ECO:0000313" key="2">
    <source>
        <dbReference type="EMBL" id="KKN97009.1"/>
    </source>
</evidence>
<feature type="domain" description="DUF4159" evidence="1">
    <location>
        <begin position="370"/>
        <end position="556"/>
    </location>
</feature>
<dbReference type="SUPFAM" id="SSF48239">
    <property type="entry name" value="Terpenoid cyclases/Protein prenyltransferases"/>
    <property type="match status" value="1"/>
</dbReference>
<dbReference type="Gene3D" id="1.50.10.20">
    <property type="match status" value="1"/>
</dbReference>
<comment type="caution">
    <text evidence="2">The sequence shown here is derived from an EMBL/GenBank/DDBJ whole genome shotgun (WGS) entry which is preliminary data.</text>
</comment>
<dbReference type="AlphaFoldDB" id="A0A0F9UZ33"/>
<dbReference type="InterPro" id="IPR008930">
    <property type="entry name" value="Terpenoid_cyclase/PrenylTrfase"/>
</dbReference>
<dbReference type="InterPro" id="IPR025297">
    <property type="entry name" value="DUF4159"/>
</dbReference>
<organism evidence="2">
    <name type="scientific">marine sediment metagenome</name>
    <dbReference type="NCBI Taxonomy" id="412755"/>
    <lineage>
        <taxon>unclassified sequences</taxon>
        <taxon>metagenomes</taxon>
        <taxon>ecological metagenomes</taxon>
    </lineage>
</organism>